<gene>
    <name evidence="2" type="ORF">ECPE_LOCUS12358</name>
</gene>
<evidence type="ECO:0000313" key="3">
    <source>
        <dbReference type="Proteomes" id="UP000272942"/>
    </source>
</evidence>
<name>A0A183AZH4_9TREM</name>
<dbReference type="Pfam" id="PF03184">
    <property type="entry name" value="DDE_1"/>
    <property type="match status" value="1"/>
</dbReference>
<dbReference type="GO" id="GO:0003676">
    <property type="term" value="F:nucleic acid binding"/>
    <property type="evidence" value="ECO:0007669"/>
    <property type="project" value="InterPro"/>
</dbReference>
<dbReference type="AlphaFoldDB" id="A0A183AZH4"/>
<evidence type="ECO:0000259" key="1">
    <source>
        <dbReference type="Pfam" id="PF03184"/>
    </source>
</evidence>
<keyword evidence="3" id="KW-1185">Reference proteome</keyword>
<sequence length="78" mass="8810">MDQGLIWSFKCSFRKHLLEYVLSLVEDEQRNMKAEVDILTAIHLVKKAGASVHPHVLINAFMKAGFESTLIQSVKNAI</sequence>
<dbReference type="InterPro" id="IPR004875">
    <property type="entry name" value="DDE_SF_endonuclease_dom"/>
</dbReference>
<dbReference type="EMBL" id="UZAN01052696">
    <property type="protein sequence ID" value="VDP89630.1"/>
    <property type="molecule type" value="Genomic_DNA"/>
</dbReference>
<evidence type="ECO:0000313" key="4">
    <source>
        <dbReference type="WBParaSite" id="ECPE_0001239501-mRNA-1"/>
    </source>
</evidence>
<proteinExistence type="predicted"/>
<organism evidence="4">
    <name type="scientific">Echinostoma caproni</name>
    <dbReference type="NCBI Taxonomy" id="27848"/>
    <lineage>
        <taxon>Eukaryota</taxon>
        <taxon>Metazoa</taxon>
        <taxon>Spiralia</taxon>
        <taxon>Lophotrochozoa</taxon>
        <taxon>Platyhelminthes</taxon>
        <taxon>Trematoda</taxon>
        <taxon>Digenea</taxon>
        <taxon>Plagiorchiida</taxon>
        <taxon>Echinostomata</taxon>
        <taxon>Echinostomatoidea</taxon>
        <taxon>Echinostomatidae</taxon>
        <taxon>Echinostoma</taxon>
    </lineage>
</organism>
<feature type="domain" description="DDE-1" evidence="1">
    <location>
        <begin position="1"/>
        <end position="61"/>
    </location>
</feature>
<dbReference type="Proteomes" id="UP000272942">
    <property type="component" value="Unassembled WGS sequence"/>
</dbReference>
<protein>
    <submittedName>
        <fullName evidence="4">DDE-1 domain-containing protein</fullName>
    </submittedName>
</protein>
<dbReference type="WBParaSite" id="ECPE_0001239501-mRNA-1">
    <property type="protein sequence ID" value="ECPE_0001239501-mRNA-1"/>
    <property type="gene ID" value="ECPE_0001239501"/>
</dbReference>
<evidence type="ECO:0000313" key="2">
    <source>
        <dbReference type="EMBL" id="VDP89630.1"/>
    </source>
</evidence>
<dbReference type="OrthoDB" id="9909311at2759"/>
<reference evidence="2 3" key="2">
    <citation type="submission" date="2018-11" db="EMBL/GenBank/DDBJ databases">
        <authorList>
            <consortium name="Pathogen Informatics"/>
        </authorList>
    </citation>
    <scope>NUCLEOTIDE SEQUENCE [LARGE SCALE GENOMIC DNA]</scope>
    <source>
        <strain evidence="2 3">Egypt</strain>
    </source>
</reference>
<accession>A0A183AZH4</accession>
<reference evidence="4" key="1">
    <citation type="submission" date="2016-06" db="UniProtKB">
        <authorList>
            <consortium name="WormBaseParasite"/>
        </authorList>
    </citation>
    <scope>IDENTIFICATION</scope>
</reference>